<dbReference type="RefSeq" id="WP_250604036.1">
    <property type="nucleotide sequence ID" value="NZ_JAMOKX010000003.1"/>
</dbReference>
<sequence>MLEFSVKINPSLEKVAINAIKDVLKKIDPSAIFVQNSGLSKSDEDDFKELLKDKKAGKLEFINADEMWASIDKTIAKKLCNYL</sequence>
<evidence type="ECO:0000313" key="1">
    <source>
        <dbReference type="EMBL" id="MCL9819360.1"/>
    </source>
</evidence>
<organism evidence="1 2">
    <name type="scientific">Helicobacter colisuis</name>
    <dbReference type="NCBI Taxonomy" id="2949739"/>
    <lineage>
        <taxon>Bacteria</taxon>
        <taxon>Pseudomonadati</taxon>
        <taxon>Campylobacterota</taxon>
        <taxon>Epsilonproteobacteria</taxon>
        <taxon>Campylobacterales</taxon>
        <taxon>Helicobacteraceae</taxon>
        <taxon>Helicobacter</taxon>
    </lineage>
</organism>
<dbReference type="Proteomes" id="UP001057522">
    <property type="component" value="Unassembled WGS sequence"/>
</dbReference>
<comment type="caution">
    <text evidence="1">The sequence shown here is derived from an EMBL/GenBank/DDBJ whole genome shotgun (WGS) entry which is preliminary data.</text>
</comment>
<reference evidence="1" key="1">
    <citation type="submission" date="2022-06" db="EMBL/GenBank/DDBJ databases">
        <title>Helicobacter colisuis sp. nov.</title>
        <authorList>
            <person name="Papic B."/>
            <person name="Gruntar I."/>
        </authorList>
    </citation>
    <scope>NUCLEOTIDE SEQUENCE</scope>
    <source>
        <strain evidence="1">11154-15</strain>
    </source>
</reference>
<protein>
    <submittedName>
        <fullName evidence="1">Uncharacterized protein</fullName>
    </submittedName>
</protein>
<dbReference type="EMBL" id="JAMOKX010000003">
    <property type="protein sequence ID" value="MCL9819360.1"/>
    <property type="molecule type" value="Genomic_DNA"/>
</dbReference>
<keyword evidence="2" id="KW-1185">Reference proteome</keyword>
<proteinExistence type="predicted"/>
<name>A0ABT0TUL5_9HELI</name>
<gene>
    <name evidence="1" type="ORF">NCR95_04125</name>
</gene>
<accession>A0ABT0TUL5</accession>
<evidence type="ECO:0000313" key="2">
    <source>
        <dbReference type="Proteomes" id="UP001057522"/>
    </source>
</evidence>